<dbReference type="GO" id="GO:0043236">
    <property type="term" value="F:laminin binding"/>
    <property type="evidence" value="ECO:0007669"/>
    <property type="project" value="TreeGrafter"/>
</dbReference>
<feature type="domain" description="Galectin" evidence="3">
    <location>
        <begin position="4"/>
        <end position="135"/>
    </location>
</feature>
<accession>A0AA97J6N7</accession>
<dbReference type="PROSITE" id="PS51304">
    <property type="entry name" value="GALECTIN"/>
    <property type="match status" value="1"/>
</dbReference>
<evidence type="ECO:0000313" key="5">
    <source>
        <dbReference type="RefSeq" id="XP_054832065.1"/>
    </source>
</evidence>
<dbReference type="PANTHER" id="PTHR11346:SF97">
    <property type="entry name" value="GALECTIN-1"/>
    <property type="match status" value="1"/>
</dbReference>
<dbReference type="Gene3D" id="2.60.120.200">
    <property type="match status" value="1"/>
</dbReference>
<evidence type="ECO:0000256" key="1">
    <source>
        <dbReference type="ARBA" id="ARBA00022734"/>
    </source>
</evidence>
<evidence type="ECO:0000256" key="2">
    <source>
        <dbReference type="RuleBase" id="RU102079"/>
    </source>
</evidence>
<keyword evidence="4" id="KW-1185">Reference proteome</keyword>
<evidence type="ECO:0000259" key="3">
    <source>
        <dbReference type="PROSITE" id="PS51304"/>
    </source>
</evidence>
<keyword evidence="1 2" id="KW-0430">Lectin</keyword>
<proteinExistence type="predicted"/>
<dbReference type="SUPFAM" id="SSF49899">
    <property type="entry name" value="Concanavalin A-like lectins/glucanases"/>
    <property type="match status" value="1"/>
</dbReference>
<organism evidence="4 5">
    <name type="scientific">Eublepharis macularius</name>
    <name type="common">Leopard gecko</name>
    <name type="synonym">Cyrtodactylus macularius</name>
    <dbReference type="NCBI Taxonomy" id="481883"/>
    <lineage>
        <taxon>Eukaryota</taxon>
        <taxon>Metazoa</taxon>
        <taxon>Chordata</taxon>
        <taxon>Craniata</taxon>
        <taxon>Vertebrata</taxon>
        <taxon>Euteleostomi</taxon>
        <taxon>Lepidosauria</taxon>
        <taxon>Squamata</taxon>
        <taxon>Bifurcata</taxon>
        <taxon>Gekkota</taxon>
        <taxon>Eublepharidae</taxon>
        <taxon>Eublepharinae</taxon>
        <taxon>Eublepharis</taxon>
    </lineage>
</organism>
<dbReference type="FunFam" id="2.60.120.200:FF:000021">
    <property type="entry name" value="Galectin"/>
    <property type="match status" value="1"/>
</dbReference>
<dbReference type="SMART" id="SM00908">
    <property type="entry name" value="Gal-bind_lectin"/>
    <property type="match status" value="1"/>
</dbReference>
<sequence>MDAKLVISHLKIKAGQCLKVKGCVMPEAKSFAVNLGRNGSDLILHFNPRFSCHGDTRTVVCNSMAGGEWGEELRESLFPFQQGEETKISISFDEKEVKVKLHGDQELKFPNRLGLESAEFLSVDGDFRIKSLKFD</sequence>
<dbReference type="KEGG" id="emc:129327441"/>
<dbReference type="InterPro" id="IPR044156">
    <property type="entry name" value="Galectin-like"/>
</dbReference>
<dbReference type="SMART" id="SM00276">
    <property type="entry name" value="GLECT"/>
    <property type="match status" value="1"/>
</dbReference>
<evidence type="ECO:0000313" key="4">
    <source>
        <dbReference type="Proteomes" id="UP001190640"/>
    </source>
</evidence>
<dbReference type="GO" id="GO:0005615">
    <property type="term" value="C:extracellular space"/>
    <property type="evidence" value="ECO:0007669"/>
    <property type="project" value="TreeGrafter"/>
</dbReference>
<dbReference type="Proteomes" id="UP001190640">
    <property type="component" value="Chromosome 4"/>
</dbReference>
<protein>
    <recommendedName>
        <fullName evidence="2">Galectin</fullName>
    </recommendedName>
</protein>
<name>A0AA97J6N7_EUBMA</name>
<dbReference type="GeneID" id="129327441"/>
<dbReference type="CDD" id="cd00070">
    <property type="entry name" value="GLECT"/>
    <property type="match status" value="1"/>
</dbReference>
<dbReference type="PANTHER" id="PTHR11346">
    <property type="entry name" value="GALECTIN"/>
    <property type="match status" value="1"/>
</dbReference>
<dbReference type="RefSeq" id="XP_054832065.1">
    <property type="nucleotide sequence ID" value="XM_054976090.1"/>
</dbReference>
<dbReference type="InterPro" id="IPR013320">
    <property type="entry name" value="ConA-like_dom_sf"/>
</dbReference>
<reference evidence="5" key="1">
    <citation type="submission" date="2025-08" db="UniProtKB">
        <authorList>
            <consortium name="RefSeq"/>
        </authorList>
    </citation>
    <scope>IDENTIFICATION</scope>
    <source>
        <tissue evidence="5">Blood</tissue>
    </source>
</reference>
<dbReference type="InterPro" id="IPR001079">
    <property type="entry name" value="Galectin_CRD"/>
</dbReference>
<gene>
    <name evidence="5" type="primary">LOC129327441</name>
</gene>
<dbReference type="Pfam" id="PF00337">
    <property type="entry name" value="Gal-bind_lectin"/>
    <property type="match status" value="1"/>
</dbReference>
<dbReference type="GO" id="GO:0030395">
    <property type="term" value="F:lactose binding"/>
    <property type="evidence" value="ECO:0007669"/>
    <property type="project" value="TreeGrafter"/>
</dbReference>
<dbReference type="AlphaFoldDB" id="A0AA97J6N7"/>